<comment type="subcellular location">
    <subcellularLocation>
        <location evidence="1">Cytoplasm</location>
    </subcellularLocation>
</comment>
<reference evidence="9 11" key="3">
    <citation type="journal article" date="2018" name="Plant J.">
        <title>The Physcomitrella patens chromosome-scale assembly reveals moss genome structure and evolution.</title>
        <authorList>
            <person name="Lang D."/>
            <person name="Ullrich K.K."/>
            <person name="Murat F."/>
            <person name="Fuchs J."/>
            <person name="Jenkins J."/>
            <person name="Haas F.B."/>
            <person name="Piednoel M."/>
            <person name="Gundlach H."/>
            <person name="Van Bel M."/>
            <person name="Meyberg R."/>
            <person name="Vives C."/>
            <person name="Morata J."/>
            <person name="Symeonidi A."/>
            <person name="Hiss M."/>
            <person name="Muchero W."/>
            <person name="Kamisugi Y."/>
            <person name="Saleh O."/>
            <person name="Blanc G."/>
            <person name="Decker E.L."/>
            <person name="van Gessel N."/>
            <person name="Grimwood J."/>
            <person name="Hayes R.D."/>
            <person name="Graham S.W."/>
            <person name="Gunter L.E."/>
            <person name="McDaniel S.F."/>
            <person name="Hoernstein S.N.W."/>
            <person name="Larsson A."/>
            <person name="Li F.W."/>
            <person name="Perroud P.F."/>
            <person name="Phillips J."/>
            <person name="Ranjan P."/>
            <person name="Rokshar D.S."/>
            <person name="Rothfels C.J."/>
            <person name="Schneider L."/>
            <person name="Shu S."/>
            <person name="Stevenson D.W."/>
            <person name="Thummler F."/>
            <person name="Tillich M."/>
            <person name="Villarreal Aguilar J.C."/>
            <person name="Widiez T."/>
            <person name="Wong G.K."/>
            <person name="Wymore A."/>
            <person name="Zhang Y."/>
            <person name="Zimmer A.D."/>
            <person name="Quatrano R.S."/>
            <person name="Mayer K.F.X."/>
            <person name="Goodstein D."/>
            <person name="Casacuberta J.M."/>
            <person name="Vandepoele K."/>
            <person name="Reski R."/>
            <person name="Cuming A.C."/>
            <person name="Tuskan G.A."/>
            <person name="Maumus F."/>
            <person name="Salse J."/>
            <person name="Schmutz J."/>
            <person name="Rensing S.A."/>
        </authorList>
    </citation>
    <scope>NUCLEOTIDE SEQUENCE [LARGE SCALE GENOMIC DNA]</scope>
    <source>
        <strain evidence="10 11">cv. Gransden 2004</strain>
    </source>
</reference>
<feature type="domain" description="RecX second three-helical" evidence="6">
    <location>
        <begin position="326"/>
        <end position="367"/>
    </location>
</feature>
<proteinExistence type="evidence at transcript level"/>
<dbReference type="Gene3D" id="1.10.10.10">
    <property type="entry name" value="Winged helix-like DNA-binding domain superfamily/Winged helix DNA-binding domain"/>
    <property type="match status" value="2"/>
</dbReference>
<dbReference type="PANTHER" id="PTHR33602:SF1">
    <property type="entry name" value="REGULATORY PROTEIN RECX FAMILY PROTEIN"/>
    <property type="match status" value="1"/>
</dbReference>
<dbReference type="Gramene" id="Pp3c19_18350V3.2">
    <property type="protein sequence ID" value="Pp3c19_18350V3.2"/>
    <property type="gene ID" value="Pp3c19_18350"/>
</dbReference>
<comment type="similarity">
    <text evidence="2">Belongs to the RecX family.</text>
</comment>
<dbReference type="EnsemblPlants" id="Pp3c19_18350V3.2">
    <property type="protein sequence ID" value="Pp3c19_18350V3.2"/>
    <property type="gene ID" value="Pp3c19_18350"/>
</dbReference>
<dbReference type="InterPro" id="IPR053926">
    <property type="entry name" value="RecX_HTH_1st"/>
</dbReference>
<reference evidence="10" key="4">
    <citation type="submission" date="2020-12" db="UniProtKB">
        <authorList>
            <consortium name="EnsemblPlants"/>
        </authorList>
    </citation>
    <scope>IDENTIFICATION</scope>
</reference>
<dbReference type="HAMAP" id="MF_01114">
    <property type="entry name" value="RecX"/>
    <property type="match status" value="1"/>
</dbReference>
<dbReference type="AlphaFoldDB" id="A0A2K1IYW7"/>
<dbReference type="EMBL" id="ABEU02000019">
    <property type="protein sequence ID" value="PNR34470.1"/>
    <property type="molecule type" value="Genomic_DNA"/>
</dbReference>
<evidence type="ECO:0000313" key="11">
    <source>
        <dbReference type="Proteomes" id="UP000006727"/>
    </source>
</evidence>
<dbReference type="Pfam" id="PF21982">
    <property type="entry name" value="RecX_HTH1"/>
    <property type="match status" value="1"/>
</dbReference>
<evidence type="ECO:0000256" key="3">
    <source>
        <dbReference type="ARBA" id="ARBA00018111"/>
    </source>
</evidence>
<evidence type="ECO:0000256" key="4">
    <source>
        <dbReference type="ARBA" id="ARBA00022490"/>
    </source>
</evidence>
<keyword evidence="4" id="KW-0963">Cytoplasm</keyword>
<reference evidence="8" key="2">
    <citation type="submission" date="2017-10" db="EMBL/GenBank/DDBJ databases">
        <title>RECX maintains mitochondrial genome stability.</title>
        <authorList>
            <person name="Odahara M."/>
            <person name="Sekine Y."/>
        </authorList>
    </citation>
    <scope>NUCLEOTIDE SEQUENCE</scope>
    <source>
        <tissue evidence="8">Protonemal cell</tissue>
    </source>
</reference>
<feature type="region of interest" description="Disordered" evidence="5">
    <location>
        <begin position="31"/>
        <end position="57"/>
    </location>
</feature>
<evidence type="ECO:0000259" key="6">
    <source>
        <dbReference type="Pfam" id="PF02631"/>
    </source>
</evidence>
<name>A0A2K1IYW7_PHYPA</name>
<dbReference type="Pfam" id="PF02631">
    <property type="entry name" value="RecX_HTH2"/>
    <property type="match status" value="1"/>
</dbReference>
<reference evidence="9 11" key="1">
    <citation type="journal article" date="2008" name="Science">
        <title>The Physcomitrella genome reveals evolutionary insights into the conquest of land by plants.</title>
        <authorList>
            <person name="Rensing S."/>
            <person name="Lang D."/>
            <person name="Zimmer A."/>
            <person name="Terry A."/>
            <person name="Salamov A."/>
            <person name="Shapiro H."/>
            <person name="Nishiyama T."/>
            <person name="Perroud P.-F."/>
            <person name="Lindquist E."/>
            <person name="Kamisugi Y."/>
            <person name="Tanahashi T."/>
            <person name="Sakakibara K."/>
            <person name="Fujita T."/>
            <person name="Oishi K."/>
            <person name="Shin-I T."/>
            <person name="Kuroki Y."/>
            <person name="Toyoda A."/>
            <person name="Suzuki Y."/>
            <person name="Hashimoto A."/>
            <person name="Yamaguchi K."/>
            <person name="Sugano A."/>
            <person name="Kohara Y."/>
            <person name="Fujiyama A."/>
            <person name="Anterola A."/>
            <person name="Aoki S."/>
            <person name="Ashton N."/>
            <person name="Barbazuk W.B."/>
            <person name="Barker E."/>
            <person name="Bennetzen J."/>
            <person name="Bezanilla M."/>
            <person name="Blankenship R."/>
            <person name="Cho S.H."/>
            <person name="Dutcher S."/>
            <person name="Estelle M."/>
            <person name="Fawcett J.A."/>
            <person name="Gundlach H."/>
            <person name="Hanada K."/>
            <person name="Heyl A."/>
            <person name="Hicks K.A."/>
            <person name="Hugh J."/>
            <person name="Lohr M."/>
            <person name="Mayer K."/>
            <person name="Melkozernov A."/>
            <person name="Murata T."/>
            <person name="Nelson D."/>
            <person name="Pils B."/>
            <person name="Prigge M."/>
            <person name="Reiss B."/>
            <person name="Renner T."/>
            <person name="Rombauts S."/>
            <person name="Rushton P."/>
            <person name="Sanderfoot A."/>
            <person name="Schween G."/>
            <person name="Shiu S.-H."/>
            <person name="Stueber K."/>
            <person name="Theodoulou F.L."/>
            <person name="Tu H."/>
            <person name="Van de Peer Y."/>
            <person name="Verrier P.J."/>
            <person name="Waters E."/>
            <person name="Wood A."/>
            <person name="Yang L."/>
            <person name="Cove D."/>
            <person name="Cuming A."/>
            <person name="Hasebe M."/>
            <person name="Lucas S."/>
            <person name="Mishler D.B."/>
            <person name="Reski R."/>
            <person name="Grigoriev I."/>
            <person name="Quatrano R.S."/>
            <person name="Boore J.L."/>
        </authorList>
    </citation>
    <scope>NUCLEOTIDE SEQUENCE [LARGE SCALE GENOMIC DNA]</scope>
    <source>
        <strain evidence="10 11">cv. Gransden 2004</strain>
    </source>
</reference>
<dbReference type="InterPro" id="IPR036388">
    <property type="entry name" value="WH-like_DNA-bd_sf"/>
</dbReference>
<dbReference type="EMBL" id="LC333045">
    <property type="protein sequence ID" value="BBB03625.1"/>
    <property type="molecule type" value="mRNA"/>
</dbReference>
<protein>
    <recommendedName>
        <fullName evidence="3">Regulatory protein RecX</fullName>
    </recommendedName>
</protein>
<evidence type="ECO:0000313" key="8">
    <source>
        <dbReference type="EMBL" id="BBB03625.1"/>
    </source>
</evidence>
<dbReference type="PaxDb" id="3218-PP1S172_79V6.1"/>
<evidence type="ECO:0000259" key="7">
    <source>
        <dbReference type="Pfam" id="PF21982"/>
    </source>
</evidence>
<dbReference type="PANTHER" id="PTHR33602">
    <property type="entry name" value="REGULATORY PROTEIN RECX FAMILY PROTEIN"/>
    <property type="match status" value="1"/>
</dbReference>
<feature type="region of interest" description="Disordered" evidence="5">
    <location>
        <begin position="202"/>
        <end position="229"/>
    </location>
</feature>
<dbReference type="InterPro" id="IPR053924">
    <property type="entry name" value="RecX_HTH_2nd"/>
</dbReference>
<keyword evidence="11" id="KW-1185">Reference proteome</keyword>
<gene>
    <name evidence="8" type="primary">RECX</name>
    <name evidence="10" type="synonym">LOC112295705</name>
    <name evidence="9" type="ORF">PHYPA_024287</name>
</gene>
<feature type="domain" description="RecX first three-helical" evidence="7">
    <location>
        <begin position="280"/>
        <end position="319"/>
    </location>
</feature>
<dbReference type="InterPro" id="IPR003783">
    <property type="entry name" value="Regulatory_RecX"/>
</dbReference>
<dbReference type="Gramene" id="Pp3c19_18350V3.1">
    <property type="protein sequence ID" value="Pp3c19_18350V3.1"/>
    <property type="gene ID" value="Pp3c19_18350"/>
</dbReference>
<accession>A0A2K1IYW7</accession>
<evidence type="ECO:0000313" key="9">
    <source>
        <dbReference type="EMBL" id="PNR34470.1"/>
    </source>
</evidence>
<dbReference type="STRING" id="3218.A0A2K1IYW7"/>
<dbReference type="GO" id="GO:0005737">
    <property type="term" value="C:cytoplasm"/>
    <property type="evidence" value="ECO:0007669"/>
    <property type="project" value="UniProtKB-SubCell"/>
</dbReference>
<sequence>MAIRGCSAVLDRAVGVRAFCTIRGATGPIRYNPQAPGTAKPTLRESREDAGVPYSRPLQRWKRVSKTDEDCSLRKLQEQKKSSDRDKEVEAEAEDYQSFACAEIQRLKAEMQARDSSSQRSTQFSRMREKIPHVAEIEEDLSAKTSPRSNEYDEHNAFLSRSSRMLRNQKEAVSATADLDGISLVKKNQMFEKVPVYGNGRKFEAPDSELSKRSSVPLTPRKKKQLQGSGLFYGDGRKFEGLLSGANDLFDDSLNAADDNLFETPEIVVDKEIEKEKQSAKSYALRLLGIAPQTAQKLRQKLMGRNISPSVIESTIADLQRCGLQSDLEYAEAFARSRWRTSIWGPQRLKQELRQRGVSPEDIEAAIQMVFTTSDEFLNQDDDSEDNEGRWGMTKRTSDHLMEKARLQWGRGDSISPEARKRRMIGWLQRRGFNWSITTEVLKSLEALDKQNC</sequence>
<dbReference type="GO" id="GO:0006282">
    <property type="term" value="P:regulation of DNA repair"/>
    <property type="evidence" value="ECO:0007669"/>
    <property type="project" value="InterPro"/>
</dbReference>
<dbReference type="OrthoDB" id="543346at2759"/>
<evidence type="ECO:0000256" key="5">
    <source>
        <dbReference type="SAM" id="MobiDB-lite"/>
    </source>
</evidence>
<feature type="compositionally biased region" description="Basic and acidic residues" evidence="5">
    <location>
        <begin position="202"/>
        <end position="212"/>
    </location>
</feature>
<evidence type="ECO:0000256" key="1">
    <source>
        <dbReference type="ARBA" id="ARBA00004496"/>
    </source>
</evidence>
<dbReference type="EnsemblPlants" id="Pp3c19_18350V3.1">
    <property type="protein sequence ID" value="Pp3c19_18350V3.1"/>
    <property type="gene ID" value="Pp3c19_18350"/>
</dbReference>
<evidence type="ECO:0000256" key="2">
    <source>
        <dbReference type="ARBA" id="ARBA00009695"/>
    </source>
</evidence>
<evidence type="ECO:0000313" key="10">
    <source>
        <dbReference type="EnsemblPlants" id="Pp3c19_18350V3.1"/>
    </source>
</evidence>
<organism evidence="9">
    <name type="scientific">Physcomitrium patens</name>
    <name type="common">Spreading-leaved earth moss</name>
    <name type="synonym">Physcomitrella patens</name>
    <dbReference type="NCBI Taxonomy" id="3218"/>
    <lineage>
        <taxon>Eukaryota</taxon>
        <taxon>Viridiplantae</taxon>
        <taxon>Streptophyta</taxon>
        <taxon>Embryophyta</taxon>
        <taxon>Bryophyta</taxon>
        <taxon>Bryophytina</taxon>
        <taxon>Bryopsida</taxon>
        <taxon>Funariidae</taxon>
        <taxon>Funariales</taxon>
        <taxon>Funariaceae</taxon>
        <taxon>Physcomitrium</taxon>
    </lineage>
</organism>
<dbReference type="Proteomes" id="UP000006727">
    <property type="component" value="Chromosome 19"/>
</dbReference>